<dbReference type="Proteomes" id="UP000219573">
    <property type="component" value="Unassembled WGS sequence"/>
</dbReference>
<comment type="similarity">
    <text evidence="1">Belongs to the initiator RepB protein family.</text>
</comment>
<evidence type="ECO:0000259" key="2">
    <source>
        <dbReference type="Pfam" id="PF01051"/>
    </source>
</evidence>
<dbReference type="GO" id="GO:0006270">
    <property type="term" value="P:DNA replication initiation"/>
    <property type="evidence" value="ECO:0007669"/>
    <property type="project" value="InterPro"/>
</dbReference>
<keyword evidence="4" id="KW-1185">Reference proteome</keyword>
<protein>
    <submittedName>
        <fullName evidence="3">Initiator Replication protein</fullName>
    </submittedName>
</protein>
<feature type="non-terminal residue" evidence="3">
    <location>
        <position position="300"/>
    </location>
</feature>
<dbReference type="Pfam" id="PF01051">
    <property type="entry name" value="Rep3_N"/>
    <property type="match status" value="1"/>
</dbReference>
<name>A0A285IJR5_9FIRM</name>
<dbReference type="InterPro" id="IPR036390">
    <property type="entry name" value="WH_DNA-bd_sf"/>
</dbReference>
<accession>A0A285IJR5</accession>
<organism evidence="3 4">
    <name type="scientific">Orenia metallireducens</name>
    <dbReference type="NCBI Taxonomy" id="1413210"/>
    <lineage>
        <taxon>Bacteria</taxon>
        <taxon>Bacillati</taxon>
        <taxon>Bacillota</taxon>
        <taxon>Clostridia</taxon>
        <taxon>Halanaerobiales</taxon>
        <taxon>Halobacteroidaceae</taxon>
        <taxon>Orenia</taxon>
    </lineage>
</organism>
<sequence length="300" mass="35761">MGKLLRLDKPNQLISVIPKSEINLIQQKCFNVFLRKAQRGLMFDTKYKNKEINKNTRYIFQIACKELKDKAGLSRNDYEYIKDELKKLTTIVVEVNDKNNKDHWSIFSLLERVEREGDIFEFSLDWMIMKALKEHNYFTKIDLLQIAKLDSRYSVILYEMAKRYYDKNNKYIKIPKMTVEEFRKTTKTENKYVLMADLKRYVLDKACKEISEKTDIILSYQTEKRGRKIAYIDFKIEKKIEQNTIPIKTPTQKEYSPEVLDLFQLLPAVEQVASNKRELAKLLTDHSFRYLKADILYAKN</sequence>
<evidence type="ECO:0000313" key="4">
    <source>
        <dbReference type="Proteomes" id="UP000219573"/>
    </source>
</evidence>
<evidence type="ECO:0000256" key="1">
    <source>
        <dbReference type="ARBA" id="ARBA00038283"/>
    </source>
</evidence>
<proteinExistence type="inferred from homology"/>
<dbReference type="InterPro" id="IPR036388">
    <property type="entry name" value="WH-like_DNA-bd_sf"/>
</dbReference>
<dbReference type="RefSeq" id="WP_172432029.1">
    <property type="nucleotide sequence ID" value="NZ_OBDZ01000073.1"/>
</dbReference>
<dbReference type="Pfam" id="PF21205">
    <property type="entry name" value="Rep3_C"/>
    <property type="match status" value="1"/>
</dbReference>
<dbReference type="AlphaFoldDB" id="A0A285IJR5"/>
<dbReference type="InterPro" id="IPR000525">
    <property type="entry name" value="Initiator_Rep_WH1"/>
</dbReference>
<dbReference type="EMBL" id="OBDZ01000073">
    <property type="protein sequence ID" value="SNY48229.1"/>
    <property type="molecule type" value="Genomic_DNA"/>
</dbReference>
<gene>
    <name evidence="3" type="ORF">SAMN06265827_1731</name>
</gene>
<evidence type="ECO:0000313" key="3">
    <source>
        <dbReference type="EMBL" id="SNY48229.1"/>
    </source>
</evidence>
<dbReference type="SUPFAM" id="SSF46785">
    <property type="entry name" value="Winged helix' DNA-binding domain"/>
    <property type="match status" value="1"/>
</dbReference>
<reference evidence="4" key="1">
    <citation type="submission" date="2017-09" db="EMBL/GenBank/DDBJ databases">
        <authorList>
            <person name="Varghese N."/>
            <person name="Submissions S."/>
        </authorList>
    </citation>
    <scope>NUCLEOTIDE SEQUENCE [LARGE SCALE GENOMIC DNA]</scope>
    <source>
        <strain evidence="4">MSL47</strain>
    </source>
</reference>
<feature type="domain" description="Initiator Rep protein WH1" evidence="2">
    <location>
        <begin position="8"/>
        <end position="162"/>
    </location>
</feature>
<dbReference type="Gene3D" id="1.10.10.10">
    <property type="entry name" value="Winged helix-like DNA-binding domain superfamily/Winged helix DNA-binding domain"/>
    <property type="match status" value="1"/>
</dbReference>
<dbReference type="GO" id="GO:0003887">
    <property type="term" value="F:DNA-directed DNA polymerase activity"/>
    <property type="evidence" value="ECO:0007669"/>
    <property type="project" value="InterPro"/>
</dbReference>